<organism evidence="3 4">
    <name type="scientific">Siculibacillus lacustris</name>
    <dbReference type="NCBI Taxonomy" id="1549641"/>
    <lineage>
        <taxon>Bacteria</taxon>
        <taxon>Pseudomonadati</taxon>
        <taxon>Pseudomonadota</taxon>
        <taxon>Alphaproteobacteria</taxon>
        <taxon>Hyphomicrobiales</taxon>
        <taxon>Ancalomicrobiaceae</taxon>
        <taxon>Siculibacillus</taxon>
    </lineage>
</organism>
<dbReference type="InterPro" id="IPR011992">
    <property type="entry name" value="EF-hand-dom_pair"/>
</dbReference>
<dbReference type="InterPro" id="IPR018247">
    <property type="entry name" value="EF_Hand_1_Ca_BS"/>
</dbReference>
<dbReference type="OrthoDB" id="8360028at2"/>
<feature type="domain" description="EF-hand" evidence="2">
    <location>
        <begin position="135"/>
        <end position="170"/>
    </location>
</feature>
<dbReference type="Gene3D" id="1.10.238.10">
    <property type="entry name" value="EF-hand"/>
    <property type="match status" value="2"/>
</dbReference>
<evidence type="ECO:0000259" key="2">
    <source>
        <dbReference type="PROSITE" id="PS50222"/>
    </source>
</evidence>
<dbReference type="EMBL" id="SJFN01000054">
    <property type="protein sequence ID" value="TBW32772.1"/>
    <property type="molecule type" value="Genomic_DNA"/>
</dbReference>
<dbReference type="PROSITE" id="PS50222">
    <property type="entry name" value="EF_HAND_2"/>
    <property type="match status" value="1"/>
</dbReference>
<evidence type="ECO:0000256" key="1">
    <source>
        <dbReference type="SAM" id="SignalP"/>
    </source>
</evidence>
<keyword evidence="1" id="KW-0732">Signal</keyword>
<dbReference type="RefSeq" id="WP_131311727.1">
    <property type="nucleotide sequence ID" value="NZ_SJFN01000054.1"/>
</dbReference>
<dbReference type="Pfam" id="PF13202">
    <property type="entry name" value="EF-hand_5"/>
    <property type="match status" value="3"/>
</dbReference>
<dbReference type="SUPFAM" id="SSF47473">
    <property type="entry name" value="EF-hand"/>
    <property type="match status" value="1"/>
</dbReference>
<dbReference type="AlphaFoldDB" id="A0A4Q9VFN4"/>
<dbReference type="GO" id="GO:0005509">
    <property type="term" value="F:calcium ion binding"/>
    <property type="evidence" value="ECO:0007669"/>
    <property type="project" value="InterPro"/>
</dbReference>
<accession>A0A4Q9VFN4</accession>
<evidence type="ECO:0000313" key="4">
    <source>
        <dbReference type="Proteomes" id="UP000292781"/>
    </source>
</evidence>
<reference evidence="3 4" key="1">
    <citation type="submission" date="2019-02" db="EMBL/GenBank/DDBJ databases">
        <title>Siculibacillus lacustris gen. nov., sp. nov., a new rosette-forming bacterium isolated from a freshwater crater lake (Lake St. Ana, Romania).</title>
        <authorList>
            <person name="Felfoldi T."/>
            <person name="Marton Z."/>
            <person name="Szabo A."/>
            <person name="Mentes A."/>
            <person name="Boka K."/>
            <person name="Marialigeti K."/>
            <person name="Mathe I."/>
            <person name="Koncz M."/>
            <person name="Schumann P."/>
            <person name="Toth E."/>
        </authorList>
    </citation>
    <scope>NUCLEOTIDE SEQUENCE [LARGE SCALE GENOMIC DNA]</scope>
    <source>
        <strain evidence="3 4">SA-279</strain>
    </source>
</reference>
<protein>
    <recommendedName>
        <fullName evidence="2">EF-hand domain-containing protein</fullName>
    </recommendedName>
</protein>
<evidence type="ECO:0000313" key="3">
    <source>
        <dbReference type="EMBL" id="TBW32772.1"/>
    </source>
</evidence>
<keyword evidence="4" id="KW-1185">Reference proteome</keyword>
<sequence>MCSAKTTCLGVALAMAAAIGPGVGQAADGGRLDRDPPAVLQAMIGVGVTVASVTERARTIFKRSDADGDGSLTAADGRLADSVAQTTMRAASVMNLFQFDLDGDGIVTEAEIRTILAFERRISGPRAPLAGGSSETLDARVRAFMVADADHDGRITLQEAQTAARNAIEATKSVAGTEAIIVELLDYAGNRNVGLSEQAFVDLVLERFKEIDADADGTLTREEINASTLRRQEIRRAAMAARRQAEEEATRRRAVPPEVQACELPKPSPEAAVVLLSAYESQSLSTTAIGTREVAVGTATVSVEQGEGPVWVLLLTHKPVIWRFTGAVGRIERAILLSSVDLANAGPESLAGATGLAREKITFGPPCLKPFTDARSIDSSRVLASVRKQTERDPVVAATYALSAVKVRVSVMSGQRFR</sequence>
<gene>
    <name evidence="3" type="ORF">EYW49_21735</name>
</gene>
<proteinExistence type="predicted"/>
<dbReference type="InterPro" id="IPR002048">
    <property type="entry name" value="EF_hand_dom"/>
</dbReference>
<feature type="chain" id="PRO_5020550109" description="EF-hand domain-containing protein" evidence="1">
    <location>
        <begin position="27"/>
        <end position="418"/>
    </location>
</feature>
<dbReference type="PROSITE" id="PS00018">
    <property type="entry name" value="EF_HAND_1"/>
    <property type="match status" value="2"/>
</dbReference>
<comment type="caution">
    <text evidence="3">The sequence shown here is derived from an EMBL/GenBank/DDBJ whole genome shotgun (WGS) entry which is preliminary data.</text>
</comment>
<feature type="signal peptide" evidence="1">
    <location>
        <begin position="1"/>
        <end position="26"/>
    </location>
</feature>
<name>A0A4Q9VFN4_9HYPH</name>
<dbReference type="Proteomes" id="UP000292781">
    <property type="component" value="Unassembled WGS sequence"/>
</dbReference>